<keyword evidence="2" id="KW-1185">Reference proteome</keyword>
<evidence type="ECO:0000313" key="2">
    <source>
        <dbReference type="Proteomes" id="UP000799754"/>
    </source>
</evidence>
<sequence>MGHSRRVYCNIETCRYNRIGFDKKTALDKHSQNFHEVSRYFPVPPKIRRVAKAKVFRLLLRTKDDSLEHSQPQSIQGIAAQEGQQPIERLQKTQYEGAFSQSQGEEVVSASNNQLDAAVNIQEMKHQPTNLANYSQFVRYYHVQKQQGEFLQGWQNSIAPEERGQLTSQFFTQFRLLKPETPEQQAVRIALNYETQEFMQASAKDPYVAEIKQKLIQMTAVRQQQLQRMQNNRLMNKTNPGQMNPMGQAWSRISQQSMPQWTSCGRIETKGSHKCRDDATTVCDATTSAPGASSSSSRLATSPLNQMDTMELGIPQGFQENTQQQFDLGFPDAPLQRPNKMFSSALNDGTSDLNQDRSNQHHDLQKLQRDEAFINQLAKRLLDSCGPDIRAKFQSEVNVWPEETKVKLLSQELTLYTIASDSTPKSYTEVVKFSFQNGKILNRAHRKVSIPWIGYTTKMINLGTPRQGNIMQFHLGHSRISIRILNRAHHKKSTA</sequence>
<reference evidence="1" key="1">
    <citation type="journal article" date="2020" name="Stud. Mycol.">
        <title>101 Dothideomycetes genomes: a test case for predicting lifestyles and emergence of pathogens.</title>
        <authorList>
            <person name="Haridas S."/>
            <person name="Albert R."/>
            <person name="Binder M."/>
            <person name="Bloem J."/>
            <person name="Labutti K."/>
            <person name="Salamov A."/>
            <person name="Andreopoulos B."/>
            <person name="Baker S."/>
            <person name="Barry K."/>
            <person name="Bills G."/>
            <person name="Bluhm B."/>
            <person name="Cannon C."/>
            <person name="Castanera R."/>
            <person name="Culley D."/>
            <person name="Daum C."/>
            <person name="Ezra D."/>
            <person name="Gonzalez J."/>
            <person name="Henrissat B."/>
            <person name="Kuo A."/>
            <person name="Liang C."/>
            <person name="Lipzen A."/>
            <person name="Lutzoni F."/>
            <person name="Magnuson J."/>
            <person name="Mondo S."/>
            <person name="Nolan M."/>
            <person name="Ohm R."/>
            <person name="Pangilinan J."/>
            <person name="Park H.-J."/>
            <person name="Ramirez L."/>
            <person name="Alfaro M."/>
            <person name="Sun H."/>
            <person name="Tritt A."/>
            <person name="Yoshinaga Y."/>
            <person name="Zwiers L.-H."/>
            <person name="Turgeon B."/>
            <person name="Goodwin S."/>
            <person name="Spatafora J."/>
            <person name="Crous P."/>
            <person name="Grigoriev I."/>
        </authorList>
    </citation>
    <scope>NUCLEOTIDE SEQUENCE</scope>
    <source>
        <strain evidence="1">CBS 525.71</strain>
    </source>
</reference>
<comment type="caution">
    <text evidence="1">The sequence shown here is derived from an EMBL/GenBank/DDBJ whole genome shotgun (WGS) entry which is preliminary data.</text>
</comment>
<evidence type="ECO:0000313" key="1">
    <source>
        <dbReference type="EMBL" id="KAF2629118.1"/>
    </source>
</evidence>
<name>A0ACB6S500_9PLEO</name>
<dbReference type="Proteomes" id="UP000799754">
    <property type="component" value="Unassembled WGS sequence"/>
</dbReference>
<proteinExistence type="predicted"/>
<protein>
    <submittedName>
        <fullName evidence="1">Uncharacterized protein</fullName>
    </submittedName>
</protein>
<organism evidence="1 2">
    <name type="scientific">Macroventuria anomochaeta</name>
    <dbReference type="NCBI Taxonomy" id="301207"/>
    <lineage>
        <taxon>Eukaryota</taxon>
        <taxon>Fungi</taxon>
        <taxon>Dikarya</taxon>
        <taxon>Ascomycota</taxon>
        <taxon>Pezizomycotina</taxon>
        <taxon>Dothideomycetes</taxon>
        <taxon>Pleosporomycetidae</taxon>
        <taxon>Pleosporales</taxon>
        <taxon>Pleosporineae</taxon>
        <taxon>Didymellaceae</taxon>
        <taxon>Macroventuria</taxon>
    </lineage>
</organism>
<accession>A0ACB6S500</accession>
<gene>
    <name evidence="1" type="ORF">BU25DRAFT_420526</name>
</gene>
<dbReference type="EMBL" id="MU006711">
    <property type="protein sequence ID" value="KAF2629118.1"/>
    <property type="molecule type" value="Genomic_DNA"/>
</dbReference>